<proteinExistence type="predicted"/>
<keyword evidence="1" id="KW-0812">Transmembrane</keyword>
<protein>
    <submittedName>
        <fullName evidence="2">Uncharacterized protein</fullName>
    </submittedName>
</protein>
<evidence type="ECO:0000313" key="2">
    <source>
        <dbReference type="EMBL" id="MCQ1949990.1"/>
    </source>
</evidence>
<evidence type="ECO:0000256" key="1">
    <source>
        <dbReference type="SAM" id="Phobius"/>
    </source>
</evidence>
<keyword evidence="1" id="KW-1133">Transmembrane helix</keyword>
<name>A0ABT1NQH6_9MICC</name>
<keyword evidence="3" id="KW-1185">Reference proteome</keyword>
<evidence type="ECO:0000313" key="3">
    <source>
        <dbReference type="Proteomes" id="UP001206924"/>
    </source>
</evidence>
<dbReference type="EMBL" id="JANFLP010000008">
    <property type="protein sequence ID" value="MCQ1949990.1"/>
    <property type="molecule type" value="Genomic_DNA"/>
</dbReference>
<keyword evidence="1" id="KW-0472">Membrane</keyword>
<comment type="caution">
    <text evidence="2">The sequence shown here is derived from an EMBL/GenBank/DDBJ whole genome shotgun (WGS) entry which is preliminary data.</text>
</comment>
<organism evidence="2 3">
    <name type="scientific">Arthrobacter jinronghuae</name>
    <dbReference type="NCBI Taxonomy" id="2964609"/>
    <lineage>
        <taxon>Bacteria</taxon>
        <taxon>Bacillati</taxon>
        <taxon>Actinomycetota</taxon>
        <taxon>Actinomycetes</taxon>
        <taxon>Micrococcales</taxon>
        <taxon>Micrococcaceae</taxon>
        <taxon>Arthrobacter</taxon>
    </lineage>
</organism>
<reference evidence="2 3" key="1">
    <citation type="submission" date="2022-07" db="EMBL/GenBank/DDBJ databases">
        <title>Novel species in genus Arthrobacter.</title>
        <authorList>
            <person name="Liu Y."/>
        </authorList>
    </citation>
    <scope>NUCLEOTIDE SEQUENCE [LARGE SCALE GENOMIC DNA]</scope>
    <source>
        <strain evidence="3">zg-Y859</strain>
    </source>
</reference>
<dbReference type="RefSeq" id="WP_255865474.1">
    <property type="nucleotide sequence ID" value="NZ_CP104263.1"/>
</dbReference>
<sequence length="158" mass="16523">MWIAFTTMVVCAVFGFGGAVLVMYLVKARQLKRHPLRPQMEVRFSPRGLIGLALLVGVMLLTVCLGLFLVVYRGVPTYAVSVAAILVATVVRPLYLSKAGLPFVLAEIGAELNPKPVPAPAPGGVAAPPQYPGFANAAPQYNAPAGYTAPPAPGPGKQ</sequence>
<feature type="transmembrane region" description="Helical" evidence="1">
    <location>
        <begin position="6"/>
        <end position="26"/>
    </location>
</feature>
<dbReference type="Proteomes" id="UP001206924">
    <property type="component" value="Unassembled WGS sequence"/>
</dbReference>
<feature type="transmembrane region" description="Helical" evidence="1">
    <location>
        <begin position="78"/>
        <end position="95"/>
    </location>
</feature>
<gene>
    <name evidence="2" type="ORF">NNX28_08630</name>
</gene>
<feature type="transmembrane region" description="Helical" evidence="1">
    <location>
        <begin position="47"/>
        <end position="72"/>
    </location>
</feature>
<accession>A0ABT1NQH6</accession>